<dbReference type="InterPro" id="IPR000944">
    <property type="entry name" value="Tscrpt_reg_Rrf2"/>
</dbReference>
<dbReference type="NCBIfam" id="TIGR00738">
    <property type="entry name" value="rrf2_super"/>
    <property type="match status" value="1"/>
</dbReference>
<dbReference type="Gene3D" id="1.10.10.10">
    <property type="entry name" value="Winged helix-like DNA-binding domain superfamily/Winged helix DNA-binding domain"/>
    <property type="match status" value="1"/>
</dbReference>
<dbReference type="InterPro" id="IPR036388">
    <property type="entry name" value="WH-like_DNA-bd_sf"/>
</dbReference>
<dbReference type="PROSITE" id="PS01332">
    <property type="entry name" value="HTH_RRF2_1"/>
    <property type="match status" value="1"/>
</dbReference>
<dbReference type="SUPFAM" id="SSF46785">
    <property type="entry name" value="Winged helix' DNA-binding domain"/>
    <property type="match status" value="1"/>
</dbReference>
<dbReference type="AlphaFoldDB" id="A0A6J7IFP1"/>
<gene>
    <name evidence="2" type="ORF">UFOPK3772_00154</name>
</gene>
<dbReference type="InterPro" id="IPR036390">
    <property type="entry name" value="WH_DNA-bd_sf"/>
</dbReference>
<name>A0A6J7IFP1_9ZZZZ</name>
<dbReference type="GO" id="GO:0005829">
    <property type="term" value="C:cytosol"/>
    <property type="evidence" value="ECO:0007669"/>
    <property type="project" value="TreeGrafter"/>
</dbReference>
<accession>A0A6J7IFP1</accession>
<dbReference type="PANTHER" id="PTHR33221:SF5">
    <property type="entry name" value="HTH-TYPE TRANSCRIPTIONAL REGULATOR ISCR"/>
    <property type="match status" value="1"/>
</dbReference>
<dbReference type="GO" id="GO:0003700">
    <property type="term" value="F:DNA-binding transcription factor activity"/>
    <property type="evidence" value="ECO:0007669"/>
    <property type="project" value="TreeGrafter"/>
</dbReference>
<dbReference type="Pfam" id="PF02082">
    <property type="entry name" value="Rrf2"/>
    <property type="match status" value="1"/>
</dbReference>
<protein>
    <submittedName>
        <fullName evidence="2">Unannotated protein</fullName>
    </submittedName>
</protein>
<proteinExistence type="predicted"/>
<dbReference type="InterPro" id="IPR030489">
    <property type="entry name" value="TR_Rrf2-type_CS"/>
</dbReference>
<dbReference type="EMBL" id="CAFBNE010000003">
    <property type="protein sequence ID" value="CAB4929406.1"/>
    <property type="molecule type" value="Genomic_DNA"/>
</dbReference>
<dbReference type="PANTHER" id="PTHR33221">
    <property type="entry name" value="WINGED HELIX-TURN-HELIX TRANSCRIPTIONAL REGULATOR, RRF2 FAMILY"/>
    <property type="match status" value="1"/>
</dbReference>
<evidence type="ECO:0000256" key="1">
    <source>
        <dbReference type="ARBA" id="ARBA00023125"/>
    </source>
</evidence>
<organism evidence="2">
    <name type="scientific">freshwater metagenome</name>
    <dbReference type="NCBI Taxonomy" id="449393"/>
    <lineage>
        <taxon>unclassified sequences</taxon>
        <taxon>metagenomes</taxon>
        <taxon>ecological metagenomes</taxon>
    </lineage>
</organism>
<dbReference type="PROSITE" id="PS51197">
    <property type="entry name" value="HTH_RRF2_2"/>
    <property type="match status" value="1"/>
</dbReference>
<keyword evidence="1" id="KW-0238">DNA-binding</keyword>
<dbReference type="GO" id="GO:0003677">
    <property type="term" value="F:DNA binding"/>
    <property type="evidence" value="ECO:0007669"/>
    <property type="project" value="UniProtKB-KW"/>
</dbReference>
<sequence>MSRVVQPGNAANERMTGKNGTVHISAKADYGMRALLELVAAYRVDPLQLVKGEAIATAQQVPVKFLEGILRQLRQSGIVASQRGADGGYRLDRDPSDVTIADVVRALDGPLAAVRGNRPEDVEYPGASEHLREVWIAVRAAMRHVLEGISLEDVALNRLPSDVTELLAEPGAWQRRKP</sequence>
<reference evidence="2" key="1">
    <citation type="submission" date="2020-05" db="EMBL/GenBank/DDBJ databases">
        <authorList>
            <person name="Chiriac C."/>
            <person name="Salcher M."/>
            <person name="Ghai R."/>
            <person name="Kavagutti S V."/>
        </authorList>
    </citation>
    <scope>NUCLEOTIDE SEQUENCE</scope>
</reference>
<evidence type="ECO:0000313" key="2">
    <source>
        <dbReference type="EMBL" id="CAB4929406.1"/>
    </source>
</evidence>